<evidence type="ECO:0000313" key="3">
    <source>
        <dbReference type="Proteomes" id="UP000295536"/>
    </source>
</evidence>
<gene>
    <name evidence="1" type="ORF">EDC36_12016</name>
    <name evidence="2" type="ORF">Tigna_02367</name>
</gene>
<dbReference type="Proteomes" id="UP000295536">
    <property type="component" value="Unassembled WGS sequence"/>
</dbReference>
<comment type="caution">
    <text evidence="1">The sequence shown here is derived from an EMBL/GenBank/DDBJ whole genome shotgun (WGS) entry which is preliminary data.</text>
</comment>
<dbReference type="AlphaFoldDB" id="A0A4R3L7B3"/>
<accession>A0A4R3L7B3</accession>
<sequence>MSEAIADIIDRAQPAARQQAEPASISPVIKQLFQLLHGAYGGAFIAKFATGEKDAAGKDRGIRSAMIVWQSALAKYPAEVIEAAAQRATEQHPDFPPHLPQFEALCKAAAPRKTYAEQHGLPPSKALPKPAEAALRNPAGFEPKNDGRDWARRILARKAAGETINGCALRMAREAMEAAHR</sequence>
<dbReference type="OrthoDB" id="8793652at2"/>
<reference evidence="2 4" key="2">
    <citation type="submission" date="2019-07" db="EMBL/GenBank/DDBJ databases">
        <title>Tepidimonas ignava SPS-1037 draft genome.</title>
        <authorList>
            <person name="Da Costa M.S."/>
            <person name="Froufe H.J.C."/>
            <person name="Egas C."/>
            <person name="Albuquerque L."/>
        </authorList>
    </citation>
    <scope>NUCLEOTIDE SEQUENCE [LARGE SCALE GENOMIC DNA]</scope>
    <source>
        <strain evidence="2 4">SPS-1037</strain>
    </source>
</reference>
<organism evidence="1 3">
    <name type="scientific">Tepidimonas ignava</name>
    <dbReference type="NCBI Taxonomy" id="114249"/>
    <lineage>
        <taxon>Bacteria</taxon>
        <taxon>Pseudomonadati</taxon>
        <taxon>Pseudomonadota</taxon>
        <taxon>Betaproteobacteria</taxon>
        <taxon>Burkholderiales</taxon>
        <taxon>Tepidimonas</taxon>
    </lineage>
</organism>
<dbReference type="EMBL" id="VJNC01000020">
    <property type="protein sequence ID" value="TSE18920.1"/>
    <property type="molecule type" value="Genomic_DNA"/>
</dbReference>
<dbReference type="EMBL" id="SMAH01000020">
    <property type="protein sequence ID" value="TCS94094.1"/>
    <property type="molecule type" value="Genomic_DNA"/>
</dbReference>
<reference evidence="1 3" key="1">
    <citation type="submission" date="2019-03" db="EMBL/GenBank/DDBJ databases">
        <title>Genomic Encyclopedia of Type Strains, Phase IV (KMG-IV): sequencing the most valuable type-strain genomes for metagenomic binning, comparative biology and taxonomic classification.</title>
        <authorList>
            <person name="Goeker M."/>
        </authorList>
    </citation>
    <scope>NUCLEOTIDE SEQUENCE [LARGE SCALE GENOMIC DNA]</scope>
    <source>
        <strain evidence="1 3">DSM 12034</strain>
    </source>
</reference>
<keyword evidence="4" id="KW-1185">Reference proteome</keyword>
<evidence type="ECO:0000313" key="2">
    <source>
        <dbReference type="EMBL" id="TSE18920.1"/>
    </source>
</evidence>
<protein>
    <submittedName>
        <fullName evidence="1">Uncharacterized protein</fullName>
    </submittedName>
</protein>
<dbReference type="Proteomes" id="UP000315577">
    <property type="component" value="Unassembled WGS sequence"/>
</dbReference>
<dbReference type="RefSeq" id="WP_132963570.1">
    <property type="nucleotide sequence ID" value="NZ_SMAH01000020.1"/>
</dbReference>
<evidence type="ECO:0000313" key="4">
    <source>
        <dbReference type="Proteomes" id="UP000315577"/>
    </source>
</evidence>
<proteinExistence type="predicted"/>
<name>A0A4R3L7B3_9BURK</name>
<evidence type="ECO:0000313" key="1">
    <source>
        <dbReference type="EMBL" id="TCS94094.1"/>
    </source>
</evidence>